<dbReference type="STRING" id="167546.P9301_14311"/>
<proteinExistence type="predicted"/>
<gene>
    <name evidence="1" type="ordered locus">P9301_14311</name>
</gene>
<dbReference type="InterPro" id="IPR020022">
    <property type="entry name" value="N-acetyl_sugar_amidoTrfase"/>
</dbReference>
<dbReference type="KEGG" id="pmg:P9301_14311"/>
<accession>A3PE79</accession>
<dbReference type="eggNOG" id="COG0037">
    <property type="taxonomic scope" value="Bacteria"/>
</dbReference>
<dbReference type="AlphaFoldDB" id="A3PE79"/>
<dbReference type="OrthoDB" id="702at2"/>
<dbReference type="Proteomes" id="UP000001430">
    <property type="component" value="Chromosome"/>
</dbReference>
<dbReference type="NCBIfam" id="TIGR03573">
    <property type="entry name" value="WbuX"/>
    <property type="match status" value="1"/>
</dbReference>
<dbReference type="EMBL" id="CP000576">
    <property type="protein sequence ID" value="ABO18054.1"/>
    <property type="molecule type" value="Genomic_DNA"/>
</dbReference>
<dbReference type="HOGENOM" id="CLU_056004_1_0_3"/>
<reference evidence="1 2" key="1">
    <citation type="journal article" date="2007" name="PLoS Genet.">
        <title>Patterns and implications of gene gain and loss in the evolution of Prochlorococcus.</title>
        <authorList>
            <person name="Kettler G.C."/>
            <person name="Martiny A.C."/>
            <person name="Huang K."/>
            <person name="Zucker J."/>
            <person name="Coleman M.L."/>
            <person name="Rodrigue S."/>
            <person name="Chen F."/>
            <person name="Lapidus A."/>
            <person name="Ferriera S."/>
            <person name="Johnson J."/>
            <person name="Steglich C."/>
            <person name="Church G.M."/>
            <person name="Richardson P."/>
            <person name="Chisholm S.W."/>
        </authorList>
    </citation>
    <scope>NUCLEOTIDE SEQUENCE [LARGE SCALE GENOMIC DNA]</scope>
    <source>
        <strain evidence="1 2">MIT 9301</strain>
    </source>
</reference>
<sequence length="370" mass="43044">MVFWCKSCLNMSTRPRIEFNSDSICNACQWKEEKKILNWSVREKELVRILEDYSFNNSFDCVVPVSGGKDGSYIAHTLRTRYKKNPLCITVNPHLATSLGQENLKNFAKSGFDLIEINPHYETLRQLNLIGFRELGFPYYGWLIAIQTAVIRLAVSMNIPLIFYGEDGEVEYGGSTETKNNPIIDIPYQKKVWFEGGAEKIINLLPEELKKYSYMFEYPSDEDLKKAKTFITTWSYYENWDSYRNYVTAAKYCGLREKEEGNQGTFTNFSQNDSLLYPLHTYLMYVKLGFGRATQDAGIEIRRGAMTREQGLRLVSLYDGLYPAELEESYLNYYQMSKEEFHKIILKHTNRDLFEVSLDPFSIKPKFNPG</sequence>
<protein>
    <recommendedName>
        <fullName evidence="3">Legionaminic acid biosynthesis protein PtmG</fullName>
    </recommendedName>
</protein>
<evidence type="ECO:0008006" key="3">
    <source>
        <dbReference type="Google" id="ProtNLM"/>
    </source>
</evidence>
<keyword evidence="2" id="KW-1185">Reference proteome</keyword>
<dbReference type="InterPro" id="IPR014729">
    <property type="entry name" value="Rossmann-like_a/b/a_fold"/>
</dbReference>
<dbReference type="RefSeq" id="WP_011863363.1">
    <property type="nucleotide sequence ID" value="NC_009091.1"/>
</dbReference>
<dbReference type="Gene3D" id="3.40.50.620">
    <property type="entry name" value="HUPs"/>
    <property type="match status" value="1"/>
</dbReference>
<evidence type="ECO:0000313" key="1">
    <source>
        <dbReference type="EMBL" id="ABO18054.1"/>
    </source>
</evidence>
<organism evidence="1 2">
    <name type="scientific">Prochlorococcus marinus (strain MIT 9301)</name>
    <dbReference type="NCBI Taxonomy" id="167546"/>
    <lineage>
        <taxon>Bacteria</taxon>
        <taxon>Bacillati</taxon>
        <taxon>Cyanobacteriota</taxon>
        <taxon>Cyanophyceae</taxon>
        <taxon>Synechococcales</taxon>
        <taxon>Prochlorococcaceae</taxon>
        <taxon>Prochlorococcus</taxon>
    </lineage>
</organism>
<evidence type="ECO:0000313" key="2">
    <source>
        <dbReference type="Proteomes" id="UP000001430"/>
    </source>
</evidence>
<dbReference type="SUPFAM" id="SSF52402">
    <property type="entry name" value="Adenine nucleotide alpha hydrolases-like"/>
    <property type="match status" value="1"/>
</dbReference>
<name>A3PE79_PROM0</name>